<comment type="caution">
    <text evidence="2">The sequence shown here is derived from an EMBL/GenBank/DDBJ whole genome shotgun (WGS) entry which is preliminary data.</text>
</comment>
<evidence type="ECO:0000259" key="1">
    <source>
        <dbReference type="Pfam" id="PF00248"/>
    </source>
</evidence>
<evidence type="ECO:0000313" key="3">
    <source>
        <dbReference type="Proteomes" id="UP000265800"/>
    </source>
</evidence>
<protein>
    <submittedName>
        <fullName evidence="2">Putative oxidoreductase</fullName>
        <ecNumber evidence="2">1.-.-.-</ecNumber>
    </submittedName>
</protein>
<gene>
    <name evidence="2" type="ORF">Mlute_02718</name>
</gene>
<proteinExistence type="predicted"/>
<dbReference type="Proteomes" id="UP000265800">
    <property type="component" value="Unassembled WGS sequence"/>
</dbReference>
<evidence type="ECO:0000313" key="2">
    <source>
        <dbReference type="EMBL" id="RIH81711.1"/>
    </source>
</evidence>
<feature type="domain" description="NADP-dependent oxidoreductase" evidence="1">
    <location>
        <begin position="14"/>
        <end position="303"/>
    </location>
</feature>
<dbReference type="CDD" id="cd19093">
    <property type="entry name" value="AKR_AtPLR-like"/>
    <property type="match status" value="1"/>
</dbReference>
<dbReference type="Pfam" id="PF00248">
    <property type="entry name" value="Aldo_ket_red"/>
    <property type="match status" value="1"/>
</dbReference>
<dbReference type="InterPro" id="IPR023210">
    <property type="entry name" value="NADP_OxRdtase_dom"/>
</dbReference>
<dbReference type="InterPro" id="IPR020471">
    <property type="entry name" value="AKR"/>
</dbReference>
<keyword evidence="3" id="KW-1185">Reference proteome</keyword>
<name>A0A399EHG8_9DEIN</name>
<dbReference type="SUPFAM" id="SSF51430">
    <property type="entry name" value="NAD(P)-linked oxidoreductase"/>
    <property type="match status" value="1"/>
</dbReference>
<sequence length="309" mass="34307">MDTVQIPGLPPIPPLGLGTWQWGDWLIWGYGKGYGKEDARSAYRAALEGGVRLFDSAEVYGFGLSERILGDCYQAHEPKPLLVSKFFPYPWRLSRKALLSALRGSLARLGVARLDLYLLHWPWKPVPLEQWAESLAEAYERGLARAVGVSNCDLGQLERVAKVLSRHGVPLAANQVEYHLLERGPERSGLLQAMRAEGVVLMAYSPLAMGWLTGKYSPENPPPGRYRAQRYVRHGARIPHLLHTLRAIAQKHGATPAQVALRWCIEQGTLPIPGAKNARQAEANTGALRFRLDAEDRARLEEATPLESA</sequence>
<dbReference type="PRINTS" id="PR00069">
    <property type="entry name" value="ALDKETRDTASE"/>
</dbReference>
<organism evidence="2 3">
    <name type="scientific">Meiothermus luteus</name>
    <dbReference type="NCBI Taxonomy" id="2026184"/>
    <lineage>
        <taxon>Bacteria</taxon>
        <taxon>Thermotogati</taxon>
        <taxon>Deinococcota</taxon>
        <taxon>Deinococci</taxon>
        <taxon>Thermales</taxon>
        <taxon>Thermaceae</taxon>
        <taxon>Meiothermus</taxon>
    </lineage>
</organism>
<accession>A0A399EHG8</accession>
<dbReference type="AlphaFoldDB" id="A0A399EHG8"/>
<dbReference type="InterPro" id="IPR036812">
    <property type="entry name" value="NAD(P)_OxRdtase_dom_sf"/>
</dbReference>
<reference evidence="2 3" key="1">
    <citation type="submission" date="2018-08" db="EMBL/GenBank/DDBJ databases">
        <title>Meiothermus luteus KCTC 52599 genome sequencing project.</title>
        <authorList>
            <person name="Da Costa M.S."/>
            <person name="Albuquerque L."/>
            <person name="Raposo P."/>
            <person name="Froufe H.J.C."/>
            <person name="Barroso C.S."/>
            <person name="Egas C."/>
        </authorList>
    </citation>
    <scope>NUCLEOTIDE SEQUENCE [LARGE SCALE GENOMIC DNA]</scope>
    <source>
        <strain evidence="2 3">KCTC 52599</strain>
    </source>
</reference>
<dbReference type="OrthoDB" id="9773828at2"/>
<dbReference type="Gene3D" id="3.20.20.100">
    <property type="entry name" value="NADP-dependent oxidoreductase domain"/>
    <property type="match status" value="1"/>
</dbReference>
<dbReference type="RefSeq" id="WP_119361209.1">
    <property type="nucleotide sequence ID" value="NZ_QWKZ01000143.1"/>
</dbReference>
<dbReference type="PANTHER" id="PTHR43638:SF3">
    <property type="entry name" value="ALDEHYDE REDUCTASE"/>
    <property type="match status" value="1"/>
</dbReference>
<dbReference type="EC" id="1.-.-.-" evidence="2"/>
<dbReference type="EMBL" id="QWKZ01000143">
    <property type="protein sequence ID" value="RIH81711.1"/>
    <property type="molecule type" value="Genomic_DNA"/>
</dbReference>
<dbReference type="GO" id="GO:0016491">
    <property type="term" value="F:oxidoreductase activity"/>
    <property type="evidence" value="ECO:0007669"/>
    <property type="project" value="UniProtKB-KW"/>
</dbReference>
<keyword evidence="2" id="KW-0560">Oxidoreductase</keyword>
<dbReference type="PANTHER" id="PTHR43638">
    <property type="entry name" value="OXIDOREDUCTASE, ALDO/KETO REDUCTASE FAMILY PROTEIN"/>
    <property type="match status" value="1"/>
</dbReference>